<proteinExistence type="predicted"/>
<sequence>MVPVPDISPMEKCGAAVVTARCGSGALLAREVMSCQGPWHRWPLAAQIPRSPDDISRMSRPTQVFPGWESAWKSARPGTHEDTGLAGFTEHTGLTGRTGLSLSALGSLSASALGASRHPSAKPAKKGGRQCRPPWTRRTHADPTGSLLELIPDQRFEYCGALRAFLRPAFLRSLTRASRVSMPAFFSAGRDASASMALRARATPKRRAPA</sequence>
<dbReference type="AlphaFoldDB" id="A0A239X096"/>
<evidence type="ECO:0000313" key="3">
    <source>
        <dbReference type="Proteomes" id="UP000215332"/>
    </source>
</evidence>
<organism evidence="2 3">
    <name type="scientific">Cutibacterium granulosum</name>
    <dbReference type="NCBI Taxonomy" id="33011"/>
    <lineage>
        <taxon>Bacteria</taxon>
        <taxon>Bacillati</taxon>
        <taxon>Actinomycetota</taxon>
        <taxon>Actinomycetes</taxon>
        <taxon>Propionibacteriales</taxon>
        <taxon>Propionibacteriaceae</taxon>
        <taxon>Cutibacterium</taxon>
    </lineage>
</organism>
<name>A0A239X096_9ACTN</name>
<gene>
    <name evidence="2" type="ORF">SAMEA4412665_01866</name>
</gene>
<dbReference type="Proteomes" id="UP000215332">
    <property type="component" value="Chromosome 1"/>
</dbReference>
<accession>A0A239X096</accession>
<evidence type="ECO:0000313" key="2">
    <source>
        <dbReference type="EMBL" id="SNV40092.1"/>
    </source>
</evidence>
<dbReference type="EMBL" id="LT906441">
    <property type="protein sequence ID" value="SNV40092.1"/>
    <property type="molecule type" value="Genomic_DNA"/>
</dbReference>
<reference evidence="2 3" key="1">
    <citation type="submission" date="2017-06" db="EMBL/GenBank/DDBJ databases">
        <authorList>
            <consortium name="Pathogen Informatics"/>
        </authorList>
    </citation>
    <scope>NUCLEOTIDE SEQUENCE [LARGE SCALE GENOMIC DNA]</scope>
    <source>
        <strain evidence="2 3">NCTC11865</strain>
    </source>
</reference>
<dbReference type="KEGG" id="cgrn:4412665_01866"/>
<feature type="compositionally biased region" description="Basic residues" evidence="1">
    <location>
        <begin position="119"/>
        <end position="129"/>
    </location>
</feature>
<protein>
    <submittedName>
        <fullName evidence="2">Uncharacterized protein</fullName>
    </submittedName>
</protein>
<feature type="region of interest" description="Disordered" evidence="1">
    <location>
        <begin position="114"/>
        <end position="142"/>
    </location>
</feature>
<evidence type="ECO:0000256" key="1">
    <source>
        <dbReference type="SAM" id="MobiDB-lite"/>
    </source>
</evidence>